<evidence type="ECO:0000313" key="4">
    <source>
        <dbReference type="Proteomes" id="UP000178413"/>
    </source>
</evidence>
<dbReference type="EMBL" id="MHRM01000005">
    <property type="protein sequence ID" value="OHA24400.1"/>
    <property type="molecule type" value="Genomic_DNA"/>
</dbReference>
<keyword evidence="2" id="KW-0812">Transmembrane</keyword>
<proteinExistence type="predicted"/>
<feature type="region of interest" description="Disordered" evidence="1">
    <location>
        <begin position="94"/>
        <end position="118"/>
    </location>
</feature>
<feature type="transmembrane region" description="Helical" evidence="2">
    <location>
        <begin position="12"/>
        <end position="31"/>
    </location>
</feature>
<sequence length="118" mass="12660">MNMNTKHTSKKNLILGAAIVVIVTVAMFYFFGKGPAEDTSLLKAEPSSEAAMVGARVLSLLTQIKSLQIDTDLFLDPAYRTLRDYSVVVPPQNVGRPNPFAPLSSNARSSSATTSSGR</sequence>
<protein>
    <submittedName>
        <fullName evidence="3">Uncharacterized protein</fullName>
    </submittedName>
</protein>
<dbReference type="Proteomes" id="UP000178413">
    <property type="component" value="Unassembled WGS sequence"/>
</dbReference>
<dbReference type="STRING" id="1802308.A3D50_00075"/>
<evidence type="ECO:0000256" key="2">
    <source>
        <dbReference type="SAM" id="Phobius"/>
    </source>
</evidence>
<keyword evidence="2" id="KW-0472">Membrane</keyword>
<evidence type="ECO:0000256" key="1">
    <source>
        <dbReference type="SAM" id="MobiDB-lite"/>
    </source>
</evidence>
<dbReference type="AlphaFoldDB" id="A0A1G2MKE8"/>
<gene>
    <name evidence="3" type="ORF">A3D50_00075</name>
</gene>
<keyword evidence="2" id="KW-1133">Transmembrane helix</keyword>
<accession>A0A1G2MKE8</accession>
<organism evidence="3 4">
    <name type="scientific">Candidatus Taylorbacteria bacterium RIFCSPHIGHO2_02_FULL_44_12</name>
    <dbReference type="NCBI Taxonomy" id="1802308"/>
    <lineage>
        <taxon>Bacteria</taxon>
        <taxon>Candidatus Tayloriibacteriota</taxon>
    </lineage>
</organism>
<reference evidence="3 4" key="1">
    <citation type="journal article" date="2016" name="Nat. Commun.">
        <title>Thousands of microbial genomes shed light on interconnected biogeochemical processes in an aquifer system.</title>
        <authorList>
            <person name="Anantharaman K."/>
            <person name="Brown C.T."/>
            <person name="Hug L.A."/>
            <person name="Sharon I."/>
            <person name="Castelle C.J."/>
            <person name="Probst A.J."/>
            <person name="Thomas B.C."/>
            <person name="Singh A."/>
            <person name="Wilkins M.J."/>
            <person name="Karaoz U."/>
            <person name="Brodie E.L."/>
            <person name="Williams K.H."/>
            <person name="Hubbard S.S."/>
            <person name="Banfield J.F."/>
        </authorList>
    </citation>
    <scope>NUCLEOTIDE SEQUENCE [LARGE SCALE GENOMIC DNA]</scope>
</reference>
<feature type="compositionally biased region" description="Low complexity" evidence="1">
    <location>
        <begin position="104"/>
        <end position="118"/>
    </location>
</feature>
<name>A0A1G2MKE8_9BACT</name>
<comment type="caution">
    <text evidence="3">The sequence shown here is derived from an EMBL/GenBank/DDBJ whole genome shotgun (WGS) entry which is preliminary data.</text>
</comment>
<evidence type="ECO:0000313" key="3">
    <source>
        <dbReference type="EMBL" id="OHA24400.1"/>
    </source>
</evidence>